<dbReference type="InterPro" id="IPR000719">
    <property type="entry name" value="Prot_kinase_dom"/>
</dbReference>
<dbReference type="Gene3D" id="1.10.510.10">
    <property type="entry name" value="Transferase(Phosphotransferase) domain 1"/>
    <property type="match status" value="1"/>
</dbReference>
<accession>A0A397TRP4</accession>
<dbReference type="EMBL" id="QKYT01000028">
    <property type="protein sequence ID" value="RIA97544.1"/>
    <property type="molecule type" value="Genomic_DNA"/>
</dbReference>
<name>A0A397TRP4_9GLOM</name>
<gene>
    <name evidence="2" type="ORF">C1645_813961</name>
</gene>
<proteinExistence type="predicted"/>
<dbReference type="GO" id="GO:0005737">
    <property type="term" value="C:cytoplasm"/>
    <property type="evidence" value="ECO:0007669"/>
    <property type="project" value="TreeGrafter"/>
</dbReference>
<feature type="domain" description="Protein kinase" evidence="1">
    <location>
        <begin position="67"/>
        <end position="350"/>
    </location>
</feature>
<dbReference type="SUPFAM" id="SSF56112">
    <property type="entry name" value="Protein kinase-like (PK-like)"/>
    <property type="match status" value="1"/>
</dbReference>
<evidence type="ECO:0000259" key="1">
    <source>
        <dbReference type="PROSITE" id="PS50011"/>
    </source>
</evidence>
<dbReference type="SMART" id="SM00220">
    <property type="entry name" value="S_TKc"/>
    <property type="match status" value="1"/>
</dbReference>
<keyword evidence="3" id="KW-1185">Reference proteome</keyword>
<reference evidence="2 3" key="1">
    <citation type="submission" date="2018-06" db="EMBL/GenBank/DDBJ databases">
        <title>Comparative genomics reveals the genomic features of Rhizophagus irregularis, R. cerebriforme, R. diaphanum and Gigaspora rosea, and their symbiotic lifestyle signature.</title>
        <authorList>
            <person name="Morin E."/>
            <person name="San Clemente H."/>
            <person name="Chen E.C.H."/>
            <person name="De La Providencia I."/>
            <person name="Hainaut M."/>
            <person name="Kuo A."/>
            <person name="Kohler A."/>
            <person name="Murat C."/>
            <person name="Tang N."/>
            <person name="Roy S."/>
            <person name="Loubradou J."/>
            <person name="Henrissat B."/>
            <person name="Grigoriev I.V."/>
            <person name="Corradi N."/>
            <person name="Roux C."/>
            <person name="Martin F.M."/>
        </authorList>
    </citation>
    <scope>NUCLEOTIDE SEQUENCE [LARGE SCALE GENOMIC DNA]</scope>
    <source>
        <strain evidence="2 3">DAOM 227022</strain>
    </source>
</reference>
<organism evidence="2 3">
    <name type="scientific">Glomus cerebriforme</name>
    <dbReference type="NCBI Taxonomy" id="658196"/>
    <lineage>
        <taxon>Eukaryota</taxon>
        <taxon>Fungi</taxon>
        <taxon>Fungi incertae sedis</taxon>
        <taxon>Mucoromycota</taxon>
        <taxon>Glomeromycotina</taxon>
        <taxon>Glomeromycetes</taxon>
        <taxon>Glomerales</taxon>
        <taxon>Glomeraceae</taxon>
        <taxon>Glomus</taxon>
    </lineage>
</organism>
<dbReference type="InterPro" id="IPR050167">
    <property type="entry name" value="Ser_Thr_protein_kinase"/>
</dbReference>
<keyword evidence="2" id="KW-0418">Kinase</keyword>
<protein>
    <submittedName>
        <fullName evidence="2">Kinase-like domain-containing protein</fullName>
    </submittedName>
</protein>
<dbReference type="GO" id="GO:0005524">
    <property type="term" value="F:ATP binding"/>
    <property type="evidence" value="ECO:0007669"/>
    <property type="project" value="InterPro"/>
</dbReference>
<dbReference type="InterPro" id="IPR011009">
    <property type="entry name" value="Kinase-like_dom_sf"/>
</dbReference>
<keyword evidence="2" id="KW-0808">Transferase</keyword>
<dbReference type="OrthoDB" id="2359412at2759"/>
<dbReference type="PROSITE" id="PS50011">
    <property type="entry name" value="PROTEIN_KINASE_DOM"/>
    <property type="match status" value="1"/>
</dbReference>
<dbReference type="STRING" id="658196.A0A397TRP4"/>
<dbReference type="GO" id="GO:0004672">
    <property type="term" value="F:protein kinase activity"/>
    <property type="evidence" value="ECO:0007669"/>
    <property type="project" value="InterPro"/>
</dbReference>
<dbReference type="Pfam" id="PF00069">
    <property type="entry name" value="Pkinase"/>
    <property type="match status" value="1"/>
</dbReference>
<dbReference type="AlphaFoldDB" id="A0A397TRP4"/>
<evidence type="ECO:0000313" key="3">
    <source>
        <dbReference type="Proteomes" id="UP000265703"/>
    </source>
</evidence>
<dbReference type="GO" id="GO:0007165">
    <property type="term" value="P:signal transduction"/>
    <property type="evidence" value="ECO:0007669"/>
    <property type="project" value="TreeGrafter"/>
</dbReference>
<dbReference type="Proteomes" id="UP000265703">
    <property type="component" value="Unassembled WGS sequence"/>
</dbReference>
<dbReference type="PANTHER" id="PTHR23257">
    <property type="entry name" value="SERINE-THREONINE PROTEIN KINASE"/>
    <property type="match status" value="1"/>
</dbReference>
<sequence>MSLNNEIQIESEFNKLRVSDNSVIINHKNCYPWCKECVPRHIIEGLTSENHDIYEFIKDTIYNAKIDSFYPLFLEWVPAEYYRQDDESWKKGEPEPITVVLKRLNGSQNMSADYLNELKTHWSLLNSYTSIEFYGMTKDPETKEFMMVMKFANKGSLRYVLSSNFNNILWKDKIFYLYSLVFDLKNLHRLGYFHKDFHSGNILQTVFQNDVVSYISDFGLSGPTNEQKSDDKICGVLPYIAPEGTPEIYKELAHKCMNANPNQRPAANELNDILFFLYVSTNNWEEYQENEEFGYKGKEIKAIFEEADKEIPNISISYEKVSDAVYTSRTFTFKNLSKPINSSIITSLYLNDADLNELDFKDAGFEHESDLVRAVDLYGCLEDHTEQQYLYFGQRQ</sequence>
<dbReference type="PANTHER" id="PTHR23257:SF963">
    <property type="entry name" value="AT08303P"/>
    <property type="match status" value="1"/>
</dbReference>
<evidence type="ECO:0000313" key="2">
    <source>
        <dbReference type="EMBL" id="RIA97544.1"/>
    </source>
</evidence>
<comment type="caution">
    <text evidence="2">The sequence shown here is derived from an EMBL/GenBank/DDBJ whole genome shotgun (WGS) entry which is preliminary data.</text>
</comment>